<protein>
    <submittedName>
        <fullName evidence="3">TadE-like protein</fullName>
    </submittedName>
</protein>
<evidence type="ECO:0000256" key="1">
    <source>
        <dbReference type="SAM" id="Phobius"/>
    </source>
</evidence>
<dbReference type="Proteomes" id="UP000270649">
    <property type="component" value="Unassembled WGS sequence"/>
</dbReference>
<dbReference type="EMBL" id="REGC01000002">
    <property type="protein sequence ID" value="RMB63653.1"/>
    <property type="molecule type" value="Genomic_DNA"/>
</dbReference>
<sequence>MTSRLRGEDGYATIAATGIIVAITSLLLVIAAIGSRVTARHEAQVAADLAAVAGAWALATGNDSCAAADNTARDNGASLESCIEKATDIIAVATVRGHSATARAGPI</sequence>
<dbReference type="NCBIfam" id="TIGR03816">
    <property type="entry name" value="tadE_like_DECH"/>
    <property type="match status" value="1"/>
</dbReference>
<keyword evidence="1" id="KW-0472">Membrane</keyword>
<accession>A0A3M0GPN5</accession>
<gene>
    <name evidence="3" type="ORF">D9543_02245</name>
</gene>
<keyword evidence="1" id="KW-1133">Transmembrane helix</keyword>
<organism evidence="3 4">
    <name type="scientific">Corynebacterium macginleyi</name>
    <dbReference type="NCBI Taxonomy" id="38290"/>
    <lineage>
        <taxon>Bacteria</taxon>
        <taxon>Bacillati</taxon>
        <taxon>Actinomycetota</taxon>
        <taxon>Actinomycetes</taxon>
        <taxon>Mycobacteriales</taxon>
        <taxon>Corynebacteriaceae</taxon>
        <taxon>Corynebacterium</taxon>
    </lineage>
</organism>
<dbReference type="AlphaFoldDB" id="A0A3M0GPN5"/>
<keyword evidence="1" id="KW-0812">Transmembrane</keyword>
<proteinExistence type="predicted"/>
<evidence type="ECO:0000259" key="2">
    <source>
        <dbReference type="Pfam" id="PF13400"/>
    </source>
</evidence>
<evidence type="ECO:0000313" key="3">
    <source>
        <dbReference type="EMBL" id="RMB63653.1"/>
    </source>
</evidence>
<reference evidence="3 4" key="1">
    <citation type="submission" date="2018-10" db="EMBL/GenBank/DDBJ databases">
        <title>Corynebacterium macginleyi genome sequencing and assembly of the type strain and two clinical samples.</title>
        <authorList>
            <person name="Bernier A.-M."/>
            <person name="Bernard K."/>
        </authorList>
    </citation>
    <scope>NUCLEOTIDE SEQUENCE [LARGE SCALE GENOMIC DNA]</scope>
    <source>
        <strain evidence="3 4">NML 120205</strain>
    </source>
</reference>
<feature type="domain" description="Putative Flp pilus-assembly TadG-like N-terminal" evidence="2">
    <location>
        <begin position="10"/>
        <end position="57"/>
    </location>
</feature>
<dbReference type="RefSeq" id="WP_121927404.1">
    <property type="nucleotide sequence ID" value="NZ_CP068291.1"/>
</dbReference>
<comment type="caution">
    <text evidence="3">The sequence shown here is derived from an EMBL/GenBank/DDBJ whole genome shotgun (WGS) entry which is preliminary data.</text>
</comment>
<name>A0A3M0GPN5_9CORY</name>
<dbReference type="InterPro" id="IPR028087">
    <property type="entry name" value="Tad_N"/>
</dbReference>
<feature type="transmembrane region" description="Helical" evidence="1">
    <location>
        <begin position="12"/>
        <end position="33"/>
    </location>
</feature>
<evidence type="ECO:0000313" key="4">
    <source>
        <dbReference type="Proteomes" id="UP000270649"/>
    </source>
</evidence>
<dbReference type="InterPro" id="IPR021202">
    <property type="entry name" value="Rv3654c-like"/>
</dbReference>
<dbReference type="Pfam" id="PF13400">
    <property type="entry name" value="Tad"/>
    <property type="match status" value="1"/>
</dbReference>